<dbReference type="Pfam" id="PF07690">
    <property type="entry name" value="MFS_1"/>
    <property type="match status" value="1"/>
</dbReference>
<dbReference type="SUPFAM" id="SSF103473">
    <property type="entry name" value="MFS general substrate transporter"/>
    <property type="match status" value="1"/>
</dbReference>
<evidence type="ECO:0000256" key="6">
    <source>
        <dbReference type="SAM" id="Phobius"/>
    </source>
</evidence>
<evidence type="ECO:0000256" key="4">
    <source>
        <dbReference type="ARBA" id="ARBA00022989"/>
    </source>
</evidence>
<dbReference type="PROSITE" id="PS50850">
    <property type="entry name" value="MFS"/>
    <property type="match status" value="1"/>
</dbReference>
<dbReference type="RefSeq" id="WP_191073833.1">
    <property type="nucleotide sequence ID" value="NZ_JACTAG010000001.1"/>
</dbReference>
<evidence type="ECO:0000313" key="9">
    <source>
        <dbReference type="Proteomes" id="UP000635142"/>
    </source>
</evidence>
<feature type="transmembrane region" description="Helical" evidence="6">
    <location>
        <begin position="306"/>
        <end position="326"/>
    </location>
</feature>
<evidence type="ECO:0000259" key="7">
    <source>
        <dbReference type="PROSITE" id="PS50850"/>
    </source>
</evidence>
<dbReference type="InterPro" id="IPR036259">
    <property type="entry name" value="MFS_trans_sf"/>
</dbReference>
<evidence type="ECO:0000256" key="1">
    <source>
        <dbReference type="ARBA" id="ARBA00004141"/>
    </source>
</evidence>
<dbReference type="Proteomes" id="UP000635142">
    <property type="component" value="Unassembled WGS sequence"/>
</dbReference>
<dbReference type="PANTHER" id="PTHR23504">
    <property type="entry name" value="MAJOR FACILITATOR SUPERFAMILY DOMAIN-CONTAINING PROTEIN 10"/>
    <property type="match status" value="1"/>
</dbReference>
<feature type="transmembrane region" description="Helical" evidence="6">
    <location>
        <begin position="106"/>
        <end position="123"/>
    </location>
</feature>
<dbReference type="EMBL" id="JACTAG010000001">
    <property type="protein sequence ID" value="MBD3662833.1"/>
    <property type="molecule type" value="Genomic_DNA"/>
</dbReference>
<evidence type="ECO:0000256" key="5">
    <source>
        <dbReference type="ARBA" id="ARBA00023136"/>
    </source>
</evidence>
<accession>A0A927D1X2</accession>
<feature type="transmembrane region" description="Helical" evidence="6">
    <location>
        <begin position="45"/>
        <end position="65"/>
    </location>
</feature>
<dbReference type="InterPro" id="IPR001958">
    <property type="entry name" value="Tet-R_TetA/multi-R_MdtG-like"/>
</dbReference>
<feature type="transmembrane region" description="Helical" evidence="6">
    <location>
        <begin position="165"/>
        <end position="184"/>
    </location>
</feature>
<feature type="domain" description="Major facilitator superfamily (MFS) profile" evidence="7">
    <location>
        <begin position="6"/>
        <end position="399"/>
    </location>
</feature>
<feature type="transmembrane region" description="Helical" evidence="6">
    <location>
        <begin position="77"/>
        <end position="100"/>
    </location>
</feature>
<gene>
    <name evidence="8" type="ORF">H9Q16_02765</name>
</gene>
<comment type="caution">
    <text evidence="8">The sequence shown here is derived from an EMBL/GenBank/DDBJ whole genome shotgun (WGS) entry which is preliminary data.</text>
</comment>
<dbReference type="PANTHER" id="PTHR23504:SF15">
    <property type="entry name" value="MAJOR FACILITATOR SUPERFAMILY (MFS) PROFILE DOMAIN-CONTAINING PROTEIN"/>
    <property type="match status" value="1"/>
</dbReference>
<evidence type="ECO:0000313" key="8">
    <source>
        <dbReference type="EMBL" id="MBD3662833.1"/>
    </source>
</evidence>
<feature type="transmembrane region" description="Helical" evidence="6">
    <location>
        <begin position="282"/>
        <end position="300"/>
    </location>
</feature>
<keyword evidence="5 6" id="KW-0472">Membrane</keyword>
<dbReference type="InterPro" id="IPR011701">
    <property type="entry name" value="MFS"/>
</dbReference>
<dbReference type="InterPro" id="IPR020846">
    <property type="entry name" value="MFS_dom"/>
</dbReference>
<protein>
    <submittedName>
        <fullName evidence="8">MFS transporter</fullName>
    </submittedName>
</protein>
<evidence type="ECO:0000256" key="3">
    <source>
        <dbReference type="ARBA" id="ARBA00022692"/>
    </source>
</evidence>
<reference evidence="8" key="1">
    <citation type="submission" date="2020-08" db="EMBL/GenBank/DDBJ databases">
        <title>Sulfitobacter aestuariivivens sp. nov., isolated from a tidal flat.</title>
        <authorList>
            <person name="Park S."/>
            <person name="Yoon J.-H."/>
        </authorList>
    </citation>
    <scope>NUCLEOTIDE SEQUENCE</scope>
    <source>
        <strain evidence="8">TSTF-M16</strain>
    </source>
</reference>
<feature type="transmembrane region" description="Helical" evidence="6">
    <location>
        <begin position="338"/>
        <end position="358"/>
    </location>
</feature>
<feature type="transmembrane region" description="Helical" evidence="6">
    <location>
        <begin position="7"/>
        <end position="25"/>
    </location>
</feature>
<keyword evidence="9" id="KW-1185">Reference proteome</keyword>
<evidence type="ECO:0000256" key="2">
    <source>
        <dbReference type="ARBA" id="ARBA00022448"/>
    </source>
</evidence>
<dbReference type="GO" id="GO:0022857">
    <property type="term" value="F:transmembrane transporter activity"/>
    <property type="evidence" value="ECO:0007669"/>
    <property type="project" value="InterPro"/>
</dbReference>
<name>A0A927D1X2_9RHOB</name>
<feature type="transmembrane region" description="Helical" evidence="6">
    <location>
        <begin position="205"/>
        <end position="228"/>
    </location>
</feature>
<keyword evidence="3 6" id="KW-0812">Transmembrane</keyword>
<dbReference type="AlphaFoldDB" id="A0A927D1X2"/>
<dbReference type="GO" id="GO:0016020">
    <property type="term" value="C:membrane"/>
    <property type="evidence" value="ECO:0007669"/>
    <property type="project" value="UniProtKB-SubCell"/>
</dbReference>
<feature type="transmembrane region" description="Helical" evidence="6">
    <location>
        <begin position="135"/>
        <end position="159"/>
    </location>
</feature>
<comment type="subcellular location">
    <subcellularLocation>
        <location evidence="1">Membrane</location>
        <topology evidence="1">Multi-pass membrane protein</topology>
    </subcellularLocation>
</comment>
<keyword evidence="2" id="KW-0813">Transport</keyword>
<keyword evidence="4 6" id="KW-1133">Transmembrane helix</keyword>
<proteinExistence type="predicted"/>
<feature type="transmembrane region" description="Helical" evidence="6">
    <location>
        <begin position="248"/>
        <end position="270"/>
    </location>
</feature>
<dbReference type="PRINTS" id="PR01035">
    <property type="entry name" value="TCRTETA"/>
</dbReference>
<organism evidence="8 9">
    <name type="scientific">Sulfitobacter aestuariivivens</name>
    <dbReference type="NCBI Taxonomy" id="2766981"/>
    <lineage>
        <taxon>Bacteria</taxon>
        <taxon>Pseudomonadati</taxon>
        <taxon>Pseudomonadota</taxon>
        <taxon>Alphaproteobacteria</taxon>
        <taxon>Rhodobacterales</taxon>
        <taxon>Roseobacteraceae</taxon>
        <taxon>Sulfitobacter</taxon>
    </lineage>
</organism>
<dbReference type="Gene3D" id="1.20.1250.20">
    <property type="entry name" value="MFS general substrate transporter like domains"/>
    <property type="match status" value="1"/>
</dbReference>
<feature type="transmembrane region" description="Helical" evidence="6">
    <location>
        <begin position="378"/>
        <end position="395"/>
    </location>
</feature>
<sequence>MKLNGPFLFILVTLMIDAIGIGIVFPIMPDLMERVGADSTAEGALLSGIMMSAYAAAMFLFGPVIGSLSDAYGRRPILILALVTLTVDYVIMALATTYWLLLVGRVIAGVAGATYITATAYISDIAKPHERGAAFGMIGAAFGIGFVLGPAIGGIAAGWHISTPFWIAAILSALNVLFGLIILPESLKPQNRRPFGRRDLNPFGSIFRAFVVPGLAVPLICIFVFEFANLVYATLWAFWGREVFGWDAFTIGLTLSAYGVLIAAVQAGVLPRLTKRLGDYRTLIIAMVSALLGFVGFGFANTVWMVAVVMLAAALADMAPPLMTAFAANRVGEDQQGLVQGVIASLSSIAAVAAPLVLTGVFEHYVDGEGVYLPGAPYLFAGVLVVAIVPLVMRLKSYDPASRPDTG</sequence>